<sequence>MRTFSLFLLLFTAALHADDWPQWLGPQRDSVWRESGIIDTFPAGGPPVLWRAKIGGGYTGPAVADGKVYLMDRQVADKASVPGNAFARGLIPGTERVLCLDAKSGSVIWEHRYDCTYTMSYSTGPRCTPLVSGGKVWTLGAEGNLLCLDAATGKVLWSHDFKSEYGAKTPMWGFSGHPLLDGQRLLCLCGGPGSVAVAFDKDTGKELWRALDAREPGYGSPIIIEAGGTRQLILWHPQAVNSLDPATGKVFWSHPWEVRFGLTVPTPRLAGDLLFFTSFYTSSKCFKLDASKPEATLLWEGKSFSEKNTDTLHSLISTPFIQDGHIYGVCSYGQLRCLKLETGERLWESMAATTGGPLVRWANAFIIKNADRFFLANEQGDLIIAKLSPKGYEEIGRAHLLKPTTTDPRRPVVWSHPAFANKCVFMRNDEEIICASLAK</sequence>
<dbReference type="RefSeq" id="WP_184339216.1">
    <property type="nucleotide sequence ID" value="NZ_JACHIG010000003.1"/>
</dbReference>
<reference evidence="3 4" key="1">
    <citation type="submission" date="2020-08" db="EMBL/GenBank/DDBJ databases">
        <title>Genomic Encyclopedia of Type Strains, Phase IV (KMG-IV): sequencing the most valuable type-strain genomes for metagenomic binning, comparative biology and taxonomic classification.</title>
        <authorList>
            <person name="Goeker M."/>
        </authorList>
    </citation>
    <scope>NUCLEOTIDE SEQUENCE [LARGE SCALE GENOMIC DNA]</scope>
    <source>
        <strain evidence="3 4">DSM 12252</strain>
    </source>
</reference>
<keyword evidence="1" id="KW-0732">Signal</keyword>
<feature type="signal peptide" evidence="1">
    <location>
        <begin position="1"/>
        <end position="17"/>
    </location>
</feature>
<dbReference type="Pfam" id="PF13360">
    <property type="entry name" value="PQQ_2"/>
    <property type="match status" value="1"/>
</dbReference>
<organism evidence="3 4">
    <name type="scientific">Prosthecobacter vanneervenii</name>
    <dbReference type="NCBI Taxonomy" id="48466"/>
    <lineage>
        <taxon>Bacteria</taxon>
        <taxon>Pseudomonadati</taxon>
        <taxon>Verrucomicrobiota</taxon>
        <taxon>Verrucomicrobiia</taxon>
        <taxon>Verrucomicrobiales</taxon>
        <taxon>Verrucomicrobiaceae</taxon>
        <taxon>Prosthecobacter</taxon>
    </lineage>
</organism>
<protein>
    <submittedName>
        <fullName evidence="3">Outer membrane protein assembly factor BamB</fullName>
    </submittedName>
</protein>
<evidence type="ECO:0000259" key="2">
    <source>
        <dbReference type="Pfam" id="PF13360"/>
    </source>
</evidence>
<dbReference type="Gene3D" id="2.130.10.10">
    <property type="entry name" value="YVTN repeat-like/Quinoprotein amine dehydrogenase"/>
    <property type="match status" value="1"/>
</dbReference>
<gene>
    <name evidence="3" type="ORF">HNQ65_001860</name>
</gene>
<dbReference type="EMBL" id="JACHIG010000003">
    <property type="protein sequence ID" value="MBB5032283.1"/>
    <property type="molecule type" value="Genomic_DNA"/>
</dbReference>
<dbReference type="Proteomes" id="UP000590740">
    <property type="component" value="Unassembled WGS sequence"/>
</dbReference>
<dbReference type="PANTHER" id="PTHR34512">
    <property type="entry name" value="CELL SURFACE PROTEIN"/>
    <property type="match status" value="1"/>
</dbReference>
<feature type="domain" description="Pyrrolo-quinoline quinone repeat" evidence="2">
    <location>
        <begin position="95"/>
        <end position="348"/>
    </location>
</feature>
<evidence type="ECO:0000313" key="3">
    <source>
        <dbReference type="EMBL" id="MBB5032283.1"/>
    </source>
</evidence>
<proteinExistence type="predicted"/>
<comment type="caution">
    <text evidence="3">The sequence shown here is derived from an EMBL/GenBank/DDBJ whole genome shotgun (WGS) entry which is preliminary data.</text>
</comment>
<dbReference type="PANTHER" id="PTHR34512:SF30">
    <property type="entry name" value="OUTER MEMBRANE PROTEIN ASSEMBLY FACTOR BAMB"/>
    <property type="match status" value="1"/>
</dbReference>
<dbReference type="InterPro" id="IPR002372">
    <property type="entry name" value="PQQ_rpt_dom"/>
</dbReference>
<keyword evidence="4" id="KW-1185">Reference proteome</keyword>
<accession>A0A7W8DJL7</accession>
<dbReference type="Gene3D" id="2.40.10.480">
    <property type="match status" value="1"/>
</dbReference>
<evidence type="ECO:0000256" key="1">
    <source>
        <dbReference type="SAM" id="SignalP"/>
    </source>
</evidence>
<feature type="chain" id="PRO_5030810867" evidence="1">
    <location>
        <begin position="18"/>
        <end position="439"/>
    </location>
</feature>
<name>A0A7W8DJL7_9BACT</name>
<dbReference type="InterPro" id="IPR011047">
    <property type="entry name" value="Quinoprotein_ADH-like_sf"/>
</dbReference>
<dbReference type="AlphaFoldDB" id="A0A7W8DJL7"/>
<dbReference type="InterPro" id="IPR015943">
    <property type="entry name" value="WD40/YVTN_repeat-like_dom_sf"/>
</dbReference>
<evidence type="ECO:0000313" key="4">
    <source>
        <dbReference type="Proteomes" id="UP000590740"/>
    </source>
</evidence>
<dbReference type="SUPFAM" id="SSF50998">
    <property type="entry name" value="Quinoprotein alcohol dehydrogenase-like"/>
    <property type="match status" value="1"/>
</dbReference>